<dbReference type="InterPro" id="IPR013670">
    <property type="entry name" value="EcoEI_R_C_dom"/>
</dbReference>
<dbReference type="REBASE" id="58203">
    <property type="entry name" value="Acy7122ORF598P"/>
</dbReference>
<evidence type="ECO:0000313" key="4">
    <source>
        <dbReference type="Proteomes" id="UP000010474"/>
    </source>
</evidence>
<evidence type="ECO:0000259" key="2">
    <source>
        <dbReference type="PROSITE" id="PS51194"/>
    </source>
</evidence>
<dbReference type="PROSITE" id="PS51194">
    <property type="entry name" value="HELICASE_CTER"/>
    <property type="match status" value="1"/>
</dbReference>
<dbReference type="EMBL" id="CP003659">
    <property type="protein sequence ID" value="AFZ56189.1"/>
    <property type="molecule type" value="Genomic_DNA"/>
</dbReference>
<feature type="domain" description="Helicase C-terminal" evidence="2">
    <location>
        <begin position="391"/>
        <end position="567"/>
    </location>
</feature>
<dbReference type="InterPro" id="IPR027417">
    <property type="entry name" value="P-loop_NTPase"/>
</dbReference>
<dbReference type="eggNOG" id="COG4096">
    <property type="taxonomic scope" value="Bacteria"/>
</dbReference>
<name>K9ZBV5_ANACC</name>
<protein>
    <submittedName>
        <fullName evidence="3">Type I site-specific deoxyribonuclease</fullName>
        <ecNumber evidence="3">3.1.21.3</ecNumber>
    </submittedName>
</protein>
<dbReference type="Pfam" id="PF04851">
    <property type="entry name" value="ResIII"/>
    <property type="match status" value="1"/>
</dbReference>
<dbReference type="PATRIC" id="fig|272123.3.peg.651"/>
<dbReference type="HOGENOM" id="CLU_009326_0_0_3"/>
<dbReference type="InterPro" id="IPR050742">
    <property type="entry name" value="Helicase_Restrict-Modif_Enz"/>
</dbReference>
<dbReference type="InterPro" id="IPR001650">
    <property type="entry name" value="Helicase_C-like"/>
</dbReference>
<dbReference type="Pfam" id="PF00271">
    <property type="entry name" value="Helicase_C"/>
    <property type="match status" value="1"/>
</dbReference>
<dbReference type="GO" id="GO:0003677">
    <property type="term" value="F:DNA binding"/>
    <property type="evidence" value="ECO:0007669"/>
    <property type="project" value="UniProtKB-KW"/>
</dbReference>
<dbReference type="EC" id="3.1.21.3" evidence="3"/>
<organism evidence="3 4">
    <name type="scientific">Anabaena cylindrica (strain ATCC 27899 / PCC 7122)</name>
    <dbReference type="NCBI Taxonomy" id="272123"/>
    <lineage>
        <taxon>Bacteria</taxon>
        <taxon>Bacillati</taxon>
        <taxon>Cyanobacteriota</taxon>
        <taxon>Cyanophyceae</taxon>
        <taxon>Nostocales</taxon>
        <taxon>Nostocaceae</taxon>
        <taxon>Anabaena</taxon>
    </lineage>
</organism>
<reference evidence="4" key="1">
    <citation type="journal article" date="2013" name="Proc. Natl. Acad. Sci. U.S.A.">
        <title>Improving the coverage of the cyanobacterial phylum using diversity-driven genome sequencing.</title>
        <authorList>
            <person name="Shih P.M."/>
            <person name="Wu D."/>
            <person name="Latifi A."/>
            <person name="Axen S.D."/>
            <person name="Fewer D.P."/>
            <person name="Talla E."/>
            <person name="Calteau A."/>
            <person name="Cai F."/>
            <person name="Tandeau de Marsac N."/>
            <person name="Rippka R."/>
            <person name="Herdman M."/>
            <person name="Sivonen K."/>
            <person name="Coursin T."/>
            <person name="Laurent T."/>
            <person name="Goodwin L."/>
            <person name="Nolan M."/>
            <person name="Davenport K.W."/>
            <person name="Han C.S."/>
            <person name="Rubin E.M."/>
            <person name="Eisen J.A."/>
            <person name="Woyke T."/>
            <person name="Gugger M."/>
            <person name="Kerfeld C.A."/>
        </authorList>
    </citation>
    <scope>NUCLEOTIDE SEQUENCE [LARGE SCALE GENOMIC DNA]</scope>
    <source>
        <strain evidence="4">ATCC 27899 / PCC 7122</strain>
    </source>
</reference>
<dbReference type="InterPro" id="IPR006935">
    <property type="entry name" value="Helicase/UvrB_N"/>
</dbReference>
<proteinExistence type="predicted"/>
<dbReference type="Gene3D" id="3.90.1570.30">
    <property type="match status" value="1"/>
</dbReference>
<gene>
    <name evidence="3" type="ordered locus">Anacy_0596</name>
</gene>
<feature type="domain" description="Helicase ATP-binding" evidence="1">
    <location>
        <begin position="163"/>
        <end position="315"/>
    </location>
</feature>
<dbReference type="Proteomes" id="UP000010474">
    <property type="component" value="Chromosome"/>
</dbReference>
<dbReference type="PANTHER" id="PTHR47396">
    <property type="entry name" value="TYPE I RESTRICTION ENZYME ECOKI R PROTEIN"/>
    <property type="match status" value="1"/>
</dbReference>
<sequence length="910" mass="104572">MSANEANTRKQLIDPALTLAGWNIKDHNQVGLEIPVDGYNAEPWNGVTDYCLYQPNGEVIAVVEAKRQSSDPKIAQTQVEYYVKEIEKHQSFRPFAFMTNGEEIYFWDVGNSAKRQVAGFFSPSDLENLLYIRQNQIALSSIPINTQIAGRDYQQEAIRRVCETFDQGKRRTLLVMATGTGKTRTAMAIIDLFLKANQSRKILFVADRDNLVKQALEDGFMEHIPHEPCDRIYSYNIDKTKRLYVVVEKTLRNSYKNFSPAFFDLIIFDEAHRSIFNLFQEVMEYFDGRMIGLTATPAGFIDRNTFNTFHCFDGIPSFLYTYKQAIEEKNLVDFSLYQAQTKFQSEGIKGAKLSEEEQNVLIAQGTDPDNIDFSGTDLEKKVSNKDTLRKQWEEIMEHCHKDESGQLPAKTIVFALTQKHALRLSTTFEEMYPQYSDLVRVITHKTEYKGKLTGNFKKEDMPRIAISVDMLDTGIDVPEIMNLVFMKPVQSQIKLWQMIGRGTRNQKACKKLEWLPNRTKQEFLIIDFWENEFEAKAQTEVAQTIPVLQRIFNTRLDLLELYLHNQESPDCQAVIASLREQITQIPIDSFTVKKKIVDIAEAWTDLFWNYITKDKLKSLRFKVAPLLRFVPGVEIAAATFTSKVERLKLEIQTEGAKPDTVQSIAEDVSRLPDFIHQDKRKQDAIKLCLSSRLNNATVKELNQIIANLAEEMKNRRQRPSIFLELDLADFVATRGFITVGEGGEQVYVEEYKKRVEEKINVIVDDHPTIKAIQEGEAVTDWQLIELERTLRQGLGGGNIQLSESNIRKAYGLKANSLLAFLRHLLDLDAIPDYEEVVKRQFEEFIAKHQYNANQINFLRAVQSVFLQKRRLEVADLYEGALARFGKNAVDRFFSDDEVDDLLAFTELLAA</sequence>
<dbReference type="InterPro" id="IPR014001">
    <property type="entry name" value="Helicase_ATP-bd"/>
</dbReference>
<keyword evidence="3" id="KW-0378">Hydrolase</keyword>
<dbReference type="Pfam" id="PF08463">
    <property type="entry name" value="EcoEI_R_C"/>
    <property type="match status" value="1"/>
</dbReference>
<dbReference type="InterPro" id="IPR007409">
    <property type="entry name" value="Restrct_endonuc_type1_HsdR_N"/>
</dbReference>
<dbReference type="Pfam" id="PF04313">
    <property type="entry name" value="HSDR_N"/>
    <property type="match status" value="1"/>
</dbReference>
<evidence type="ECO:0000313" key="3">
    <source>
        <dbReference type="EMBL" id="AFZ56189.1"/>
    </source>
</evidence>
<dbReference type="PROSITE" id="PS51192">
    <property type="entry name" value="HELICASE_ATP_BIND_1"/>
    <property type="match status" value="1"/>
</dbReference>
<dbReference type="OrthoDB" id="9802848at2"/>
<dbReference type="SUPFAM" id="SSF52540">
    <property type="entry name" value="P-loop containing nucleoside triphosphate hydrolases"/>
    <property type="match status" value="1"/>
</dbReference>
<dbReference type="CDD" id="cd18032">
    <property type="entry name" value="DEXHc_RE_I_III_res"/>
    <property type="match status" value="1"/>
</dbReference>
<dbReference type="CDD" id="cd18799">
    <property type="entry name" value="SF2_C_EcoAI-like"/>
    <property type="match status" value="1"/>
</dbReference>
<dbReference type="STRING" id="272123.Anacy_0596"/>
<accession>K9ZBV5</accession>
<evidence type="ECO:0000259" key="1">
    <source>
        <dbReference type="PROSITE" id="PS51192"/>
    </source>
</evidence>
<dbReference type="GO" id="GO:0009035">
    <property type="term" value="F:type I site-specific deoxyribonuclease activity"/>
    <property type="evidence" value="ECO:0007669"/>
    <property type="project" value="UniProtKB-EC"/>
</dbReference>
<dbReference type="Gene3D" id="3.40.50.300">
    <property type="entry name" value="P-loop containing nucleotide triphosphate hydrolases"/>
    <property type="match status" value="2"/>
</dbReference>
<dbReference type="PANTHER" id="PTHR47396:SF1">
    <property type="entry name" value="ATP-DEPENDENT HELICASE IRC3-RELATED"/>
    <property type="match status" value="1"/>
</dbReference>
<dbReference type="GO" id="GO:0009307">
    <property type="term" value="P:DNA restriction-modification system"/>
    <property type="evidence" value="ECO:0007669"/>
    <property type="project" value="UniProtKB-KW"/>
</dbReference>
<dbReference type="GO" id="GO:0005829">
    <property type="term" value="C:cytosol"/>
    <property type="evidence" value="ECO:0007669"/>
    <property type="project" value="TreeGrafter"/>
</dbReference>
<dbReference type="KEGG" id="acy:Anacy_0596"/>
<dbReference type="AlphaFoldDB" id="K9ZBV5"/>
<dbReference type="SMART" id="SM00487">
    <property type="entry name" value="DEXDc"/>
    <property type="match status" value="1"/>
</dbReference>
<dbReference type="GO" id="GO:0005524">
    <property type="term" value="F:ATP binding"/>
    <property type="evidence" value="ECO:0007669"/>
    <property type="project" value="UniProtKB-KW"/>
</dbReference>
<keyword evidence="4" id="KW-1185">Reference proteome</keyword>
<dbReference type="RefSeq" id="WP_015212842.1">
    <property type="nucleotide sequence ID" value="NC_019771.1"/>
</dbReference>